<evidence type="ECO:0000256" key="8">
    <source>
        <dbReference type="ARBA" id="ARBA00023315"/>
    </source>
</evidence>
<evidence type="ECO:0000256" key="1">
    <source>
        <dbReference type="ARBA" id="ARBA00001141"/>
    </source>
</evidence>
<dbReference type="NCBIfam" id="TIGR00530">
    <property type="entry name" value="AGP_acyltrn"/>
    <property type="match status" value="1"/>
</dbReference>
<protein>
    <recommendedName>
        <fullName evidence="6 9">1-acyl-sn-glycerol-3-phosphate acyltransferase</fullName>
        <ecNumber evidence="5 9">2.3.1.51</ecNumber>
    </recommendedName>
</protein>
<dbReference type="EC" id="2.3.1.51" evidence="5 9"/>
<feature type="domain" description="Phospholipid/glycerol acyltransferase" evidence="11">
    <location>
        <begin position="80"/>
        <end position="193"/>
    </location>
</feature>
<evidence type="ECO:0000256" key="10">
    <source>
        <dbReference type="SAM" id="Phobius"/>
    </source>
</evidence>
<dbReference type="EMBL" id="ATBP01000039">
    <property type="protein sequence ID" value="ETR73773.1"/>
    <property type="molecule type" value="Genomic_DNA"/>
</dbReference>
<evidence type="ECO:0000313" key="13">
    <source>
        <dbReference type="Proteomes" id="UP000189670"/>
    </source>
</evidence>
<comment type="caution">
    <text evidence="12">The sequence shown here is derived from an EMBL/GenBank/DDBJ whole genome shotgun (WGS) entry which is preliminary data.</text>
</comment>
<dbReference type="Proteomes" id="UP000189670">
    <property type="component" value="Unassembled WGS sequence"/>
</dbReference>
<keyword evidence="10" id="KW-1133">Transmembrane helix</keyword>
<keyword evidence="7 9" id="KW-0808">Transferase</keyword>
<evidence type="ECO:0000256" key="9">
    <source>
        <dbReference type="RuleBase" id="RU361267"/>
    </source>
</evidence>
<evidence type="ECO:0000256" key="5">
    <source>
        <dbReference type="ARBA" id="ARBA00013211"/>
    </source>
</evidence>
<dbReference type="SUPFAM" id="SSF69593">
    <property type="entry name" value="Glycerol-3-phosphate (1)-acyltransferase"/>
    <property type="match status" value="1"/>
</dbReference>
<gene>
    <name evidence="12" type="ORF">OMM_00706</name>
</gene>
<evidence type="ECO:0000256" key="3">
    <source>
        <dbReference type="ARBA" id="ARBA00005189"/>
    </source>
</evidence>
<comment type="pathway">
    <text evidence="2">Phospholipid metabolism; CDP-diacylglycerol biosynthesis; CDP-diacylglycerol from sn-glycerol 3-phosphate: step 2/3.</text>
</comment>
<evidence type="ECO:0000256" key="4">
    <source>
        <dbReference type="ARBA" id="ARBA00008655"/>
    </source>
</evidence>
<evidence type="ECO:0000313" key="12">
    <source>
        <dbReference type="EMBL" id="ETR73773.1"/>
    </source>
</evidence>
<keyword evidence="8 9" id="KW-0012">Acyltransferase</keyword>
<dbReference type="InterPro" id="IPR004552">
    <property type="entry name" value="AGP_acyltrans"/>
</dbReference>
<keyword evidence="10" id="KW-0812">Transmembrane</keyword>
<keyword evidence="9" id="KW-0444">Lipid biosynthesis</keyword>
<reference evidence="13" key="1">
    <citation type="submission" date="2012-11" db="EMBL/GenBank/DDBJ databases">
        <authorList>
            <person name="Lucero-Rivera Y.E."/>
            <person name="Tovar-Ramirez D."/>
        </authorList>
    </citation>
    <scope>NUCLEOTIDE SEQUENCE [LARGE SCALE GENOMIC DNA]</scope>
    <source>
        <strain evidence="13">Araruama</strain>
    </source>
</reference>
<feature type="transmembrane region" description="Helical" evidence="10">
    <location>
        <begin position="45"/>
        <end position="68"/>
    </location>
</feature>
<accession>A0A1V1PG87</accession>
<dbReference type="InterPro" id="IPR002123">
    <property type="entry name" value="Plipid/glycerol_acylTrfase"/>
</dbReference>
<comment type="catalytic activity">
    <reaction evidence="1 9">
        <text>a 1-acyl-sn-glycero-3-phosphate + an acyl-CoA = a 1,2-diacyl-sn-glycero-3-phosphate + CoA</text>
        <dbReference type="Rhea" id="RHEA:19709"/>
        <dbReference type="ChEBI" id="CHEBI:57287"/>
        <dbReference type="ChEBI" id="CHEBI:57970"/>
        <dbReference type="ChEBI" id="CHEBI:58342"/>
        <dbReference type="ChEBI" id="CHEBI:58608"/>
        <dbReference type="EC" id="2.3.1.51"/>
    </reaction>
</comment>
<keyword evidence="9" id="KW-1208">Phospholipid metabolism</keyword>
<sequence length="254" mass="29471">MRETMINRIISFIFLTFICVSCVFLFCIALLIWLFTVAFDRRLKILHLFSCFWASIYIWVMPAWSVTIKGKENIDKHKTYIVISNHQSLLDILVAFRLFFHFKWVSKVEIFKIPFVGWNMGLNGYIPLVRGDKESVQKMFDDCNRSISQGNSIYMFPEGTRAKTRELKSFKPGAFVLAKDNHAPILPIAIAGTREALPKHSLNFHGKNQIIVEILPEIPCETVEKLSVEELSDKIHSIISRRVMDNYQVIDSFF</sequence>
<proteinExistence type="inferred from homology"/>
<organism evidence="12 13">
    <name type="scientific">Candidatus Magnetoglobus multicellularis str. Araruama</name>
    <dbReference type="NCBI Taxonomy" id="890399"/>
    <lineage>
        <taxon>Bacteria</taxon>
        <taxon>Pseudomonadati</taxon>
        <taxon>Thermodesulfobacteriota</taxon>
        <taxon>Desulfobacteria</taxon>
        <taxon>Desulfobacterales</taxon>
        <taxon>Desulfobacteraceae</taxon>
        <taxon>Candidatus Magnetoglobus</taxon>
    </lineage>
</organism>
<dbReference type="GO" id="GO:0016024">
    <property type="term" value="P:CDP-diacylglycerol biosynthetic process"/>
    <property type="evidence" value="ECO:0007669"/>
    <property type="project" value="UniProtKB-UniPathway"/>
</dbReference>
<comment type="domain">
    <text evidence="9">The HXXXXD motif is essential for acyltransferase activity and may constitute the binding site for the phosphate moiety of the glycerol-3-phosphate.</text>
</comment>
<evidence type="ECO:0000259" key="11">
    <source>
        <dbReference type="SMART" id="SM00563"/>
    </source>
</evidence>
<dbReference type="GO" id="GO:0003841">
    <property type="term" value="F:1-acylglycerol-3-phosphate O-acyltransferase activity"/>
    <property type="evidence" value="ECO:0007669"/>
    <property type="project" value="UniProtKB-UniRule"/>
</dbReference>
<dbReference type="GO" id="GO:0006654">
    <property type="term" value="P:phosphatidic acid biosynthetic process"/>
    <property type="evidence" value="ECO:0007669"/>
    <property type="project" value="TreeGrafter"/>
</dbReference>
<dbReference type="AlphaFoldDB" id="A0A1V1PG87"/>
<comment type="pathway">
    <text evidence="3">Lipid metabolism.</text>
</comment>
<name>A0A1V1PG87_9BACT</name>
<dbReference type="SMART" id="SM00563">
    <property type="entry name" value="PlsC"/>
    <property type="match status" value="1"/>
</dbReference>
<comment type="similarity">
    <text evidence="4 9">Belongs to the 1-acyl-sn-glycerol-3-phosphate acyltransferase family.</text>
</comment>
<evidence type="ECO:0000256" key="6">
    <source>
        <dbReference type="ARBA" id="ARBA00016139"/>
    </source>
</evidence>
<dbReference type="PANTHER" id="PTHR10434">
    <property type="entry name" value="1-ACYL-SN-GLYCEROL-3-PHOSPHATE ACYLTRANSFERASE"/>
    <property type="match status" value="1"/>
</dbReference>
<evidence type="ECO:0000256" key="7">
    <source>
        <dbReference type="ARBA" id="ARBA00022679"/>
    </source>
</evidence>
<keyword evidence="10" id="KW-0472">Membrane</keyword>
<dbReference type="UniPathway" id="UPA00557">
    <property type="reaction ID" value="UER00613"/>
</dbReference>
<dbReference type="GO" id="GO:0016020">
    <property type="term" value="C:membrane"/>
    <property type="evidence" value="ECO:0007669"/>
    <property type="project" value="InterPro"/>
</dbReference>
<dbReference type="CDD" id="cd07989">
    <property type="entry name" value="LPLAT_AGPAT-like"/>
    <property type="match status" value="1"/>
</dbReference>
<dbReference type="Pfam" id="PF01553">
    <property type="entry name" value="Acyltransferase"/>
    <property type="match status" value="1"/>
</dbReference>
<keyword evidence="9" id="KW-0443">Lipid metabolism</keyword>
<evidence type="ECO:0000256" key="2">
    <source>
        <dbReference type="ARBA" id="ARBA00004728"/>
    </source>
</evidence>
<feature type="transmembrane region" description="Helical" evidence="10">
    <location>
        <begin position="12"/>
        <end position="39"/>
    </location>
</feature>
<keyword evidence="9" id="KW-0594">Phospholipid biosynthesis</keyword>
<dbReference type="PANTHER" id="PTHR10434:SF11">
    <property type="entry name" value="1-ACYL-SN-GLYCEROL-3-PHOSPHATE ACYLTRANSFERASE"/>
    <property type="match status" value="1"/>
</dbReference>